<keyword evidence="1" id="KW-0812">Transmembrane</keyword>
<evidence type="ECO:0000313" key="3">
    <source>
        <dbReference type="Proteomes" id="UP000195766"/>
    </source>
</evidence>
<dbReference type="Proteomes" id="UP000195766">
    <property type="component" value="Unassembled WGS sequence"/>
</dbReference>
<accession>A0A1R4ET47</accession>
<feature type="transmembrane region" description="Helical" evidence="1">
    <location>
        <begin position="6"/>
        <end position="25"/>
    </location>
</feature>
<proteinExistence type="predicted"/>
<sequence length="72" mass="8064">MDATLTLILLIASIAIVVFAGWRGSRPTDIMRGPRMMPWRFIMLLFAALVFFLLIHLMAELSGRPLPSATSF</sequence>
<keyword evidence="1" id="KW-1133">Transmembrane helix</keyword>
<protein>
    <submittedName>
        <fullName evidence="2">Uncharacterized protein</fullName>
    </submittedName>
</protein>
<evidence type="ECO:0000313" key="2">
    <source>
        <dbReference type="EMBL" id="SJM46785.1"/>
    </source>
</evidence>
<organism evidence="2 3">
    <name type="scientific">Brevundimonas diminuta 3F5N</name>
    <dbReference type="NCBI Taxonomy" id="1255603"/>
    <lineage>
        <taxon>Bacteria</taxon>
        <taxon>Pseudomonadati</taxon>
        <taxon>Pseudomonadota</taxon>
        <taxon>Alphaproteobacteria</taxon>
        <taxon>Caulobacterales</taxon>
        <taxon>Caulobacteraceae</taxon>
        <taxon>Brevundimonas</taxon>
    </lineage>
</organism>
<name>A0A1R4ET47_BREDI</name>
<evidence type="ECO:0000256" key="1">
    <source>
        <dbReference type="SAM" id="Phobius"/>
    </source>
</evidence>
<keyword evidence="1" id="KW-0472">Membrane</keyword>
<gene>
    <name evidence="2" type="ORF">FM111_00620</name>
</gene>
<dbReference type="AlphaFoldDB" id="A0A1R4ET47"/>
<dbReference type="EMBL" id="FUIE01000008">
    <property type="protein sequence ID" value="SJM46785.1"/>
    <property type="molecule type" value="Genomic_DNA"/>
</dbReference>
<feature type="transmembrane region" description="Helical" evidence="1">
    <location>
        <begin position="37"/>
        <end position="59"/>
    </location>
</feature>
<reference evidence="2 3" key="1">
    <citation type="submission" date="2017-02" db="EMBL/GenBank/DDBJ databases">
        <authorList>
            <person name="Peterson S.W."/>
        </authorList>
    </citation>
    <scope>NUCLEOTIDE SEQUENCE [LARGE SCALE GENOMIC DNA]</scope>
    <source>
        <strain evidence="2 3">3F5N</strain>
    </source>
</reference>
<dbReference type="RefSeq" id="WP_087138813.1">
    <property type="nucleotide sequence ID" value="NZ_FUIE01000008.1"/>
</dbReference>